<name>I7GI28_MACFA</name>
<sequence length="185" mass="20589">MRNMYQLSSVQYLPRIIVCVFIAKQMVSLVSFSKQQLIWDYLVYLLQIQLSEVNMNCLGENNIHKNRSFLLIGTTSVHRLIQSLSHSLSMVSSVSGGNSSSTSSHLCGTSQSDKALSHSVIWIQHKGQHVAMACVNCSLVILAAYLYFQIQKAKSVREVSNSFGTTGKTVLENSGKFVEQLMHLS</sequence>
<evidence type="ECO:0000313" key="1">
    <source>
        <dbReference type="EMBL" id="BAE89155.1"/>
    </source>
</evidence>
<accession>I7GI28</accession>
<protein>
    <submittedName>
        <fullName evidence="1">Macaca fascicularis brain cDNA, clone: QflA-16614</fullName>
    </submittedName>
</protein>
<reference evidence="1" key="1">
    <citation type="journal article" date="2007" name="PLoS Biol.">
        <title>Rate of evolution in brain-expressed genes in humans and other primates.</title>
        <authorList>
            <person name="Wang H.-Y."/>
            <person name="Chien H.-C."/>
            <person name="Osada N."/>
            <person name="Hashimoto K."/>
            <person name="Sugano S."/>
            <person name="Gojobori T."/>
            <person name="Chou C.-K."/>
            <person name="Tsai S.-F."/>
            <person name="Wu C.-I."/>
            <person name="Shen C.-K.J."/>
        </authorList>
    </citation>
    <scope>NUCLEOTIDE SEQUENCE</scope>
</reference>
<proteinExistence type="evidence at transcript level"/>
<dbReference type="EMBL" id="AB172093">
    <property type="protein sequence ID" value="BAE89155.1"/>
    <property type="molecule type" value="mRNA"/>
</dbReference>
<organism evidence="1">
    <name type="scientific">Macaca fascicularis</name>
    <name type="common">Crab-eating macaque</name>
    <name type="synonym">Cynomolgus monkey</name>
    <dbReference type="NCBI Taxonomy" id="9541"/>
    <lineage>
        <taxon>Eukaryota</taxon>
        <taxon>Metazoa</taxon>
        <taxon>Chordata</taxon>
        <taxon>Craniata</taxon>
        <taxon>Vertebrata</taxon>
        <taxon>Euteleostomi</taxon>
        <taxon>Mammalia</taxon>
        <taxon>Eutheria</taxon>
        <taxon>Euarchontoglires</taxon>
        <taxon>Primates</taxon>
        <taxon>Haplorrhini</taxon>
        <taxon>Catarrhini</taxon>
        <taxon>Cercopithecidae</taxon>
        <taxon>Cercopithecinae</taxon>
        <taxon>Macaca</taxon>
    </lineage>
</organism>
<dbReference type="AlphaFoldDB" id="I7GI28"/>